<evidence type="ECO:0000256" key="5">
    <source>
        <dbReference type="ARBA" id="ARBA00023136"/>
    </source>
</evidence>
<dbReference type="InterPro" id="IPR043216">
    <property type="entry name" value="PAP-like"/>
</dbReference>
<evidence type="ECO:0000256" key="1">
    <source>
        <dbReference type="ARBA" id="ARBA00004141"/>
    </source>
</evidence>
<comment type="similarity">
    <text evidence="2">Belongs to the PA-phosphatase related phosphoesterase family.</text>
</comment>
<evidence type="ECO:0000256" key="2">
    <source>
        <dbReference type="ARBA" id="ARBA00008816"/>
    </source>
</evidence>
<reference evidence="8" key="1">
    <citation type="submission" date="2020-11" db="EMBL/GenBank/DDBJ databases">
        <authorList>
            <person name="Tran Van P."/>
        </authorList>
    </citation>
    <scope>NUCLEOTIDE SEQUENCE</scope>
</reference>
<organism evidence="8">
    <name type="scientific">Timema tahoe</name>
    <dbReference type="NCBI Taxonomy" id="61484"/>
    <lineage>
        <taxon>Eukaryota</taxon>
        <taxon>Metazoa</taxon>
        <taxon>Ecdysozoa</taxon>
        <taxon>Arthropoda</taxon>
        <taxon>Hexapoda</taxon>
        <taxon>Insecta</taxon>
        <taxon>Pterygota</taxon>
        <taxon>Neoptera</taxon>
        <taxon>Polyneoptera</taxon>
        <taxon>Phasmatodea</taxon>
        <taxon>Timematodea</taxon>
        <taxon>Timematoidea</taxon>
        <taxon>Timematidae</taxon>
        <taxon>Timema</taxon>
    </lineage>
</organism>
<feature type="domain" description="Phosphatidic acid phosphatase type 2/haloperoxidase" evidence="7">
    <location>
        <begin position="206"/>
        <end position="350"/>
    </location>
</feature>
<evidence type="ECO:0000256" key="6">
    <source>
        <dbReference type="SAM" id="Phobius"/>
    </source>
</evidence>
<dbReference type="CDD" id="cd03384">
    <property type="entry name" value="PAP2_wunen"/>
    <property type="match status" value="1"/>
</dbReference>
<feature type="transmembrane region" description="Helical" evidence="6">
    <location>
        <begin position="198"/>
        <end position="219"/>
    </location>
</feature>
<gene>
    <name evidence="8" type="ORF">TTEB3V08_LOCUS7663</name>
</gene>
<dbReference type="PANTHER" id="PTHR10165">
    <property type="entry name" value="LIPID PHOSPHATE PHOSPHATASE"/>
    <property type="match status" value="1"/>
</dbReference>
<accession>A0A7R9NXC7</accession>
<evidence type="ECO:0000313" key="8">
    <source>
        <dbReference type="EMBL" id="CAD7459715.1"/>
    </source>
</evidence>
<dbReference type="AlphaFoldDB" id="A0A7R9NXC7"/>
<protein>
    <recommendedName>
        <fullName evidence="7">Phosphatidic acid phosphatase type 2/haloperoxidase domain-containing protein</fullName>
    </recommendedName>
</protein>
<dbReference type="PANTHER" id="PTHR10165:SF197">
    <property type="entry name" value="FI04477P-RELATED"/>
    <property type="match status" value="1"/>
</dbReference>
<dbReference type="EMBL" id="OE003086">
    <property type="protein sequence ID" value="CAD7459715.1"/>
    <property type="molecule type" value="Genomic_DNA"/>
</dbReference>
<dbReference type="GO" id="GO:0006644">
    <property type="term" value="P:phospholipid metabolic process"/>
    <property type="evidence" value="ECO:0007669"/>
    <property type="project" value="InterPro"/>
</dbReference>
<dbReference type="GO" id="GO:0005886">
    <property type="term" value="C:plasma membrane"/>
    <property type="evidence" value="ECO:0007669"/>
    <property type="project" value="TreeGrafter"/>
</dbReference>
<evidence type="ECO:0000259" key="7">
    <source>
        <dbReference type="SMART" id="SM00014"/>
    </source>
</evidence>
<feature type="transmembrane region" description="Helical" evidence="6">
    <location>
        <begin position="335"/>
        <end position="353"/>
    </location>
</feature>
<dbReference type="GO" id="GO:0007165">
    <property type="term" value="P:signal transduction"/>
    <property type="evidence" value="ECO:0007669"/>
    <property type="project" value="TreeGrafter"/>
</dbReference>
<feature type="transmembrane region" description="Helical" evidence="6">
    <location>
        <begin position="304"/>
        <end position="323"/>
    </location>
</feature>
<proteinExistence type="inferred from homology"/>
<keyword evidence="3 6" id="KW-0812">Transmembrane</keyword>
<dbReference type="Pfam" id="PF01569">
    <property type="entry name" value="PAP2"/>
    <property type="match status" value="1"/>
</dbReference>
<feature type="transmembrane region" description="Helical" evidence="6">
    <location>
        <begin position="272"/>
        <end position="292"/>
    </location>
</feature>
<dbReference type="SUPFAM" id="SSF48317">
    <property type="entry name" value="Acid phosphatase/Vanadium-dependent haloperoxidase"/>
    <property type="match status" value="1"/>
</dbReference>
<dbReference type="GO" id="GO:0008195">
    <property type="term" value="F:phosphatidate phosphatase activity"/>
    <property type="evidence" value="ECO:0007669"/>
    <property type="project" value="TreeGrafter"/>
</dbReference>
<comment type="subcellular location">
    <subcellularLocation>
        <location evidence="1">Membrane</location>
        <topology evidence="1">Multi-pass membrane protein</topology>
    </subcellularLocation>
</comment>
<feature type="transmembrane region" description="Helical" evidence="6">
    <location>
        <begin position="157"/>
        <end position="177"/>
    </location>
</feature>
<dbReference type="SMART" id="SM00014">
    <property type="entry name" value="acidPPc"/>
    <property type="match status" value="1"/>
</dbReference>
<evidence type="ECO:0000256" key="4">
    <source>
        <dbReference type="ARBA" id="ARBA00022989"/>
    </source>
</evidence>
<sequence length="398" mass="45411">MEEEPKDIPTMKDVLKARDVYSRALERQGTSEELWFQFYNVKDFIEQTGVEKKQASIMDFIKKFHLRQLLTNGRKLLLILLSPDVDIVVEVLNNNIQVEDGASGDEEDNSPLVQERLIPISFPLLMLKLFGKPFERGFFCDDLSLKHPYMDSTVPSAVMYVVGILMPVSMMILTEFIHYRRSNGQVARIFMGRTIPPWIWNSYKVIGVFGFGVACSHLTTDVAKYSLGRLRPHFFTVCQPNIDCTNTIFKNVYIENFQCNSTNLHLIKEMRLSFPSGHSSFSACTMVYFAMYLQARMTWRGSKLLRHFLQYMCLLLAIGTALSRISDYKHHWSDVLAGVVQGSLAAVITVSIFDNQDHKSMEVVFVSDLFSSKSSVSRVATEADPPSRYGNNQNNQIC</sequence>
<dbReference type="InterPro" id="IPR036938">
    <property type="entry name" value="PAP2/HPO_sf"/>
</dbReference>
<dbReference type="InterPro" id="IPR000326">
    <property type="entry name" value="PAP2/HPO"/>
</dbReference>
<keyword evidence="5 6" id="KW-0472">Membrane</keyword>
<name>A0A7R9NXC7_9NEOP</name>
<dbReference type="GO" id="GO:0046839">
    <property type="term" value="P:phospholipid dephosphorylation"/>
    <property type="evidence" value="ECO:0007669"/>
    <property type="project" value="TreeGrafter"/>
</dbReference>
<keyword evidence="4 6" id="KW-1133">Transmembrane helix</keyword>
<dbReference type="Gene3D" id="1.20.144.10">
    <property type="entry name" value="Phosphatidic acid phosphatase type 2/haloperoxidase"/>
    <property type="match status" value="1"/>
</dbReference>
<evidence type="ECO:0000256" key="3">
    <source>
        <dbReference type="ARBA" id="ARBA00022692"/>
    </source>
</evidence>